<sequence length="318" mass="35514">MKKITLLFLFVSAVGILFAQQVRHYNFENSLNEVGGLSPALTVLGEQGSFVLDTLNEVNQDTKIVYRFVRNSGLQFDNVAAGNFLGDNYTIEIYFVFDELSSWKRVVDWKNRKTDWGAYVYYGELNFYNILYSQEAPVEAGEYTYYVITRTAASGQVLIYTDAEVKIDFIDNGGHALIDQDGVLNFFHDDLIVPNEASAGAVAMIKLYDYPLTDTEISRNWESLGSQVFGINRPVERVTAPVYPNPALNAFTADLSRFRQEKPVALSLFNQEGRLVYTTTSAAGAGRVEIGTGILSPGLYLLKATQDNLEAVSRVIVR</sequence>
<dbReference type="GO" id="GO:0004553">
    <property type="term" value="F:hydrolase activity, hydrolyzing O-glycosyl compounds"/>
    <property type="evidence" value="ECO:0007669"/>
    <property type="project" value="UniProtKB-ARBA"/>
</dbReference>
<organism evidence="2">
    <name type="scientific">Lentimicrobium saccharophilum</name>
    <dbReference type="NCBI Taxonomy" id="1678841"/>
    <lineage>
        <taxon>Bacteria</taxon>
        <taxon>Pseudomonadati</taxon>
        <taxon>Bacteroidota</taxon>
        <taxon>Bacteroidia</taxon>
        <taxon>Bacteroidales</taxon>
        <taxon>Lentimicrobiaceae</taxon>
        <taxon>Lentimicrobium</taxon>
    </lineage>
</organism>
<dbReference type="OrthoDB" id="1112547at2"/>
<keyword evidence="3" id="KW-1185">Reference proteome</keyword>
<dbReference type="InterPro" id="IPR026444">
    <property type="entry name" value="Secre_tail"/>
</dbReference>
<name>A0A0S7BUT8_9BACT</name>
<accession>A0A0S7BUT8</accession>
<dbReference type="NCBIfam" id="TIGR04183">
    <property type="entry name" value="Por_Secre_tail"/>
    <property type="match status" value="1"/>
</dbReference>
<dbReference type="EMBL" id="DF968182">
    <property type="protein sequence ID" value="GAP42231.1"/>
    <property type="molecule type" value="Genomic_DNA"/>
</dbReference>
<dbReference type="InterPro" id="IPR013320">
    <property type="entry name" value="ConA-like_dom_sf"/>
</dbReference>
<dbReference type="GO" id="GO:0005975">
    <property type="term" value="P:carbohydrate metabolic process"/>
    <property type="evidence" value="ECO:0007669"/>
    <property type="project" value="UniProtKB-ARBA"/>
</dbReference>
<dbReference type="SUPFAM" id="SSF49899">
    <property type="entry name" value="Concanavalin A-like lectins/glucanases"/>
    <property type="match status" value="1"/>
</dbReference>
<gene>
    <name evidence="2" type="ORF">TBC1_11360</name>
</gene>
<evidence type="ECO:0000313" key="2">
    <source>
        <dbReference type="EMBL" id="GAP42231.1"/>
    </source>
</evidence>
<dbReference type="Pfam" id="PF18962">
    <property type="entry name" value="Por_Secre_tail"/>
    <property type="match status" value="1"/>
</dbReference>
<dbReference type="Proteomes" id="UP000053091">
    <property type="component" value="Unassembled WGS sequence"/>
</dbReference>
<protein>
    <submittedName>
        <fullName evidence="2">Protein containing Por secretion system C-terminal sorting domain</fullName>
    </submittedName>
</protein>
<proteinExistence type="predicted"/>
<evidence type="ECO:0000313" key="3">
    <source>
        <dbReference type="Proteomes" id="UP000053091"/>
    </source>
</evidence>
<dbReference type="RefSeq" id="WP_062037614.1">
    <property type="nucleotide sequence ID" value="NZ_DF968182.1"/>
</dbReference>
<evidence type="ECO:0000259" key="1">
    <source>
        <dbReference type="Pfam" id="PF18962"/>
    </source>
</evidence>
<dbReference type="STRING" id="1678841.TBC1_11360"/>
<dbReference type="AlphaFoldDB" id="A0A0S7BUT8"/>
<feature type="domain" description="Secretion system C-terminal sorting" evidence="1">
    <location>
        <begin position="242"/>
        <end position="317"/>
    </location>
</feature>
<reference evidence="2" key="1">
    <citation type="journal article" date="2015" name="Genome Announc.">
        <title>Draft Genome Sequence of Bacteroidales Strain TBC1, a Novel Isolate from a Methanogenic Wastewater Treatment System.</title>
        <authorList>
            <person name="Tourlousse D.M."/>
            <person name="Matsuura N."/>
            <person name="Sun L."/>
            <person name="Toyonaga M."/>
            <person name="Kuroda K."/>
            <person name="Ohashi A."/>
            <person name="Cruz R."/>
            <person name="Yamaguchi T."/>
            <person name="Sekiguchi Y."/>
        </authorList>
    </citation>
    <scope>NUCLEOTIDE SEQUENCE [LARGE SCALE GENOMIC DNA]</scope>
    <source>
        <strain evidence="2">TBC1</strain>
    </source>
</reference>
<dbReference type="Gene3D" id="2.60.120.200">
    <property type="match status" value="1"/>
</dbReference>